<dbReference type="EMBL" id="JASPKZ010007797">
    <property type="protein sequence ID" value="KAJ9582502.1"/>
    <property type="molecule type" value="Genomic_DNA"/>
</dbReference>
<dbReference type="SUPFAM" id="SSF103473">
    <property type="entry name" value="MFS general substrate transporter"/>
    <property type="match status" value="1"/>
</dbReference>
<evidence type="ECO:0000313" key="7">
    <source>
        <dbReference type="EMBL" id="KAJ9582502.1"/>
    </source>
</evidence>
<sequence>MGRGETSSDVLQDVVGDFGRWQMGISLLMALLKLPIAWFQLNIIVLEAHTDFWCTPPQDLKRNLSLEEWKNMSHPRLSSGGYDACRIYDRNYTSDGDFPITSATVPCHSWEYDRQVFKENIVTEWDLVCGQAMMTNVAQATFMSGVLIGNVLFGMAADRFGRKIPLMIAIGVQAVTGVLCSFSPWFVGFLAARFLMAVATGGTMIISFVLEVNSFFIQNAYNFVNRNTI</sequence>
<evidence type="ECO:0000259" key="6">
    <source>
        <dbReference type="PROSITE" id="PS50850"/>
    </source>
</evidence>
<reference evidence="7" key="1">
    <citation type="journal article" date="2023" name="IScience">
        <title>Live-bearing cockroach genome reveals convergent evolutionary mechanisms linked to viviparity in insects and beyond.</title>
        <authorList>
            <person name="Fouks B."/>
            <person name="Harrison M.C."/>
            <person name="Mikhailova A.A."/>
            <person name="Marchal E."/>
            <person name="English S."/>
            <person name="Carruthers M."/>
            <person name="Jennings E.C."/>
            <person name="Chiamaka E.L."/>
            <person name="Frigard R.A."/>
            <person name="Pippel M."/>
            <person name="Attardo G.M."/>
            <person name="Benoit J.B."/>
            <person name="Bornberg-Bauer E."/>
            <person name="Tobe S.S."/>
        </authorList>
    </citation>
    <scope>NUCLEOTIDE SEQUENCE</scope>
    <source>
        <strain evidence="7">Stay&amp;Tobe</strain>
    </source>
</reference>
<keyword evidence="4 5" id="KW-0472">Membrane</keyword>
<dbReference type="Pfam" id="PF07690">
    <property type="entry name" value="MFS_1"/>
    <property type="match status" value="1"/>
</dbReference>
<reference evidence="7" key="2">
    <citation type="submission" date="2023-05" db="EMBL/GenBank/DDBJ databases">
        <authorList>
            <person name="Fouks B."/>
        </authorList>
    </citation>
    <scope>NUCLEOTIDE SEQUENCE</scope>
    <source>
        <strain evidence="7">Stay&amp;Tobe</strain>
        <tissue evidence="7">Testes</tissue>
    </source>
</reference>
<evidence type="ECO:0000256" key="1">
    <source>
        <dbReference type="ARBA" id="ARBA00004141"/>
    </source>
</evidence>
<dbReference type="PANTHER" id="PTHR24064">
    <property type="entry name" value="SOLUTE CARRIER FAMILY 22 MEMBER"/>
    <property type="match status" value="1"/>
</dbReference>
<dbReference type="InterPro" id="IPR011701">
    <property type="entry name" value="MFS"/>
</dbReference>
<feature type="transmembrane region" description="Helical" evidence="5">
    <location>
        <begin position="164"/>
        <end position="188"/>
    </location>
</feature>
<evidence type="ECO:0000313" key="8">
    <source>
        <dbReference type="Proteomes" id="UP001233999"/>
    </source>
</evidence>
<comment type="caution">
    <text evidence="7">The sequence shown here is derived from an EMBL/GenBank/DDBJ whole genome shotgun (WGS) entry which is preliminary data.</text>
</comment>
<keyword evidence="8" id="KW-1185">Reference proteome</keyword>
<feature type="transmembrane region" description="Helical" evidence="5">
    <location>
        <begin position="137"/>
        <end position="157"/>
    </location>
</feature>
<dbReference type="InterPro" id="IPR020846">
    <property type="entry name" value="MFS_dom"/>
</dbReference>
<organism evidence="7 8">
    <name type="scientific">Diploptera punctata</name>
    <name type="common">Pacific beetle cockroach</name>
    <dbReference type="NCBI Taxonomy" id="6984"/>
    <lineage>
        <taxon>Eukaryota</taxon>
        <taxon>Metazoa</taxon>
        <taxon>Ecdysozoa</taxon>
        <taxon>Arthropoda</taxon>
        <taxon>Hexapoda</taxon>
        <taxon>Insecta</taxon>
        <taxon>Pterygota</taxon>
        <taxon>Neoptera</taxon>
        <taxon>Polyneoptera</taxon>
        <taxon>Dictyoptera</taxon>
        <taxon>Blattodea</taxon>
        <taxon>Blaberoidea</taxon>
        <taxon>Blaberidae</taxon>
        <taxon>Diplopterinae</taxon>
        <taxon>Diploptera</taxon>
    </lineage>
</organism>
<accession>A0AAD7ZLB5</accession>
<evidence type="ECO:0000256" key="3">
    <source>
        <dbReference type="ARBA" id="ARBA00022989"/>
    </source>
</evidence>
<feature type="domain" description="Major facilitator superfamily (MFS) profile" evidence="6">
    <location>
        <begin position="26"/>
        <end position="229"/>
    </location>
</feature>
<keyword evidence="3 5" id="KW-1133">Transmembrane helix</keyword>
<evidence type="ECO:0000256" key="4">
    <source>
        <dbReference type="ARBA" id="ARBA00023136"/>
    </source>
</evidence>
<proteinExistence type="predicted"/>
<dbReference type="Gene3D" id="1.20.1250.20">
    <property type="entry name" value="MFS general substrate transporter like domains"/>
    <property type="match status" value="1"/>
</dbReference>
<evidence type="ECO:0000256" key="2">
    <source>
        <dbReference type="ARBA" id="ARBA00022692"/>
    </source>
</evidence>
<comment type="subcellular location">
    <subcellularLocation>
        <location evidence="1">Membrane</location>
        <topology evidence="1">Multi-pass membrane protein</topology>
    </subcellularLocation>
</comment>
<name>A0AAD7ZLB5_DIPPU</name>
<keyword evidence="2 5" id="KW-0812">Transmembrane</keyword>
<gene>
    <name evidence="7" type="ORF">L9F63_003195</name>
</gene>
<feature type="non-terminal residue" evidence="7">
    <location>
        <position position="1"/>
    </location>
</feature>
<dbReference type="GO" id="GO:0016020">
    <property type="term" value="C:membrane"/>
    <property type="evidence" value="ECO:0007669"/>
    <property type="project" value="UniProtKB-SubCell"/>
</dbReference>
<dbReference type="AlphaFoldDB" id="A0AAD7ZLB5"/>
<dbReference type="PROSITE" id="PS50850">
    <property type="entry name" value="MFS"/>
    <property type="match status" value="1"/>
</dbReference>
<protein>
    <recommendedName>
        <fullName evidence="6">Major facilitator superfamily (MFS) profile domain-containing protein</fullName>
    </recommendedName>
</protein>
<feature type="transmembrane region" description="Helical" evidence="5">
    <location>
        <begin position="194"/>
        <end position="216"/>
    </location>
</feature>
<dbReference type="GO" id="GO:0022857">
    <property type="term" value="F:transmembrane transporter activity"/>
    <property type="evidence" value="ECO:0007669"/>
    <property type="project" value="InterPro"/>
</dbReference>
<dbReference type="InterPro" id="IPR036259">
    <property type="entry name" value="MFS_trans_sf"/>
</dbReference>
<evidence type="ECO:0000256" key="5">
    <source>
        <dbReference type="SAM" id="Phobius"/>
    </source>
</evidence>
<dbReference type="Proteomes" id="UP001233999">
    <property type="component" value="Unassembled WGS sequence"/>
</dbReference>